<reference evidence="3 4" key="1">
    <citation type="submission" date="2011-06" db="EMBL/GenBank/DDBJ databases">
        <authorList>
            <person name="Bador J."/>
            <person name="Amoureux L."/>
            <person name="Neuwirth C."/>
        </authorList>
    </citation>
    <scope>NUCLEOTIDE SEQUENCE [LARGE SCALE GENOMIC DNA]</scope>
    <source>
        <strain evidence="3 4">AXX-A</strain>
    </source>
</reference>
<evidence type="ECO:0000313" key="3">
    <source>
        <dbReference type="EMBL" id="EGP47051.1"/>
    </source>
</evidence>
<comment type="caution">
    <text evidence="3">The sequence shown here is derived from an EMBL/GenBank/DDBJ whole genome shotgun (WGS) entry which is preliminary data.</text>
</comment>
<feature type="compositionally biased region" description="Basic and acidic residues" evidence="1">
    <location>
        <begin position="208"/>
        <end position="219"/>
    </location>
</feature>
<dbReference type="AlphaFoldDB" id="F7SXN1"/>
<feature type="region of interest" description="Disordered" evidence="1">
    <location>
        <begin position="208"/>
        <end position="234"/>
    </location>
</feature>
<dbReference type="eggNOG" id="COG0628">
    <property type="taxonomic scope" value="Bacteria"/>
</dbReference>
<dbReference type="OrthoDB" id="2497689at2"/>
<gene>
    <name evidence="3" type="ORF">AXXA_07145</name>
</gene>
<keyword evidence="2" id="KW-0472">Membrane</keyword>
<sequence length="549" mass="59889">MTSTKMGRRQVRLEKMFGECQQTVLSQIIGPFGLSTAMFADKNGGNVTTVRNFSRADADYVATDDDKIRHAHAHRVYGEDVRAMYEVDTKTKAAAAGTVTWDEKRQDRIKAGVDEYTGGHVNPDGTTRNAKGNDTRAELDHVKSIKSYHEDKATQLGSLDVKDGKVDTSRITAVVNDDKNLALTNKSLNGSKGAMGLDEWQKREVNQEGTNAERHKVDPARSQQKSKTADRHAKAAQRVNLLKKQGQELLSTGGEQAVRMGLRQAFGVLLTELVNGLFNEFKALVAAGVEAGKTLFEEITARLARIAESVAKKIPDALSQALEGGISGFISNLLTFLINNFVSTAKRVVTMIREGLTGLFRAFKMILFPPEGMTVGEALQAGLKILTAVVVTSVGILLEEMVSGFVTTIPVVGQLSGLITPVLIGIMTGLLTAFLAYKIDDVFDFFFNVDEEEALNALEANVQASDAFVARLLEQSQQSLMNVENYAQSAQLYQRIGERFGRAASAGAATAASMRATLEQGKELVNRTNRMLERSEIQSAHITVFLQQH</sequence>
<feature type="transmembrane region" description="Helical" evidence="2">
    <location>
        <begin position="418"/>
        <end position="437"/>
    </location>
</feature>
<keyword evidence="2" id="KW-0812">Transmembrane</keyword>
<dbReference type="RefSeq" id="WP_006391491.1">
    <property type="nucleotide sequence ID" value="NZ_GL982453.1"/>
</dbReference>
<dbReference type="Proteomes" id="UP000004853">
    <property type="component" value="Unassembled WGS sequence"/>
</dbReference>
<dbReference type="EMBL" id="AFRQ01000032">
    <property type="protein sequence ID" value="EGP47051.1"/>
    <property type="molecule type" value="Genomic_DNA"/>
</dbReference>
<evidence type="ECO:0000256" key="2">
    <source>
        <dbReference type="SAM" id="Phobius"/>
    </source>
</evidence>
<protein>
    <submittedName>
        <fullName evidence="3">Uncharacterized protein</fullName>
    </submittedName>
</protein>
<dbReference type="PATRIC" id="fig|1003200.3.peg.1408"/>
<evidence type="ECO:0000313" key="4">
    <source>
        <dbReference type="Proteomes" id="UP000004853"/>
    </source>
</evidence>
<evidence type="ECO:0000256" key="1">
    <source>
        <dbReference type="SAM" id="MobiDB-lite"/>
    </source>
</evidence>
<organism evidence="3 4">
    <name type="scientific">Achromobacter insuavis AXX-A</name>
    <dbReference type="NCBI Taxonomy" id="1003200"/>
    <lineage>
        <taxon>Bacteria</taxon>
        <taxon>Pseudomonadati</taxon>
        <taxon>Pseudomonadota</taxon>
        <taxon>Betaproteobacteria</taxon>
        <taxon>Burkholderiales</taxon>
        <taxon>Alcaligenaceae</taxon>
        <taxon>Achromobacter</taxon>
    </lineage>
</organism>
<keyword evidence="2" id="KW-1133">Transmembrane helix</keyword>
<dbReference type="HOGENOM" id="CLU_035594_1_0_4"/>
<accession>F7SXN1</accession>
<name>F7SXN1_9BURK</name>
<proteinExistence type="predicted"/>